<evidence type="ECO:0000313" key="2">
    <source>
        <dbReference type="Proteomes" id="UP000789525"/>
    </source>
</evidence>
<name>A0ACA9QMR1_9GLOM</name>
<dbReference type="Proteomes" id="UP000789525">
    <property type="component" value="Unassembled WGS sequence"/>
</dbReference>
<sequence>MSPQLLVILSTPKRAKSAYHMSIERSFSVLEPTLLDTMRLRTKTKPTLNLTTMTRALGDPWERCRTAASVQSSRSLTPFLSRNEEKKTKVVYCPTHNSTTESRERITEQNGRATAERGLLWGSVDTPKCQRMRWHDFSGSRETRATVLVMEEDQRFSKVP</sequence>
<dbReference type="EMBL" id="CAJVPT010057913">
    <property type="protein sequence ID" value="CAG8759396.1"/>
    <property type="molecule type" value="Genomic_DNA"/>
</dbReference>
<keyword evidence="2" id="KW-1185">Reference proteome</keyword>
<gene>
    <name evidence="1" type="ORF">ACOLOM_LOCUS13124</name>
</gene>
<reference evidence="1" key="1">
    <citation type="submission" date="2021-06" db="EMBL/GenBank/DDBJ databases">
        <authorList>
            <person name="Kallberg Y."/>
            <person name="Tangrot J."/>
            <person name="Rosling A."/>
        </authorList>
    </citation>
    <scope>NUCLEOTIDE SEQUENCE</scope>
    <source>
        <strain evidence="1">CL356</strain>
    </source>
</reference>
<comment type="caution">
    <text evidence="1">The sequence shown here is derived from an EMBL/GenBank/DDBJ whole genome shotgun (WGS) entry which is preliminary data.</text>
</comment>
<evidence type="ECO:0000313" key="1">
    <source>
        <dbReference type="EMBL" id="CAG8759396.1"/>
    </source>
</evidence>
<organism evidence="1 2">
    <name type="scientific">Acaulospora colombiana</name>
    <dbReference type="NCBI Taxonomy" id="27376"/>
    <lineage>
        <taxon>Eukaryota</taxon>
        <taxon>Fungi</taxon>
        <taxon>Fungi incertae sedis</taxon>
        <taxon>Mucoromycota</taxon>
        <taxon>Glomeromycotina</taxon>
        <taxon>Glomeromycetes</taxon>
        <taxon>Diversisporales</taxon>
        <taxon>Acaulosporaceae</taxon>
        <taxon>Acaulospora</taxon>
    </lineage>
</organism>
<protein>
    <submittedName>
        <fullName evidence="1">16105_t:CDS:1</fullName>
    </submittedName>
</protein>
<accession>A0ACA9QMR1</accession>
<proteinExistence type="predicted"/>